<organism evidence="1">
    <name type="scientific">human gut metagenome</name>
    <dbReference type="NCBI Taxonomy" id="408170"/>
    <lineage>
        <taxon>unclassified sequences</taxon>
        <taxon>metagenomes</taxon>
        <taxon>organismal metagenomes</taxon>
    </lineage>
</organism>
<name>W1XRE4_9ZZZZ</name>
<comment type="caution">
    <text evidence="1">The sequence shown here is derived from an EMBL/GenBank/DDBJ whole genome shotgun (WGS) entry which is preliminary data.</text>
</comment>
<dbReference type="AlphaFoldDB" id="W1XRE4"/>
<dbReference type="EMBL" id="AZMM01012627">
    <property type="protein sequence ID" value="ETJ32933.1"/>
    <property type="molecule type" value="Genomic_DNA"/>
</dbReference>
<feature type="non-terminal residue" evidence="1">
    <location>
        <position position="1"/>
    </location>
</feature>
<sequence length="67" mass="7077">PATTKIHSEMIVHCAGVAQSAERILGKDKVTGSIPVTSSIHGGIAQLARAIGSYPVCPRFKSVCRHH</sequence>
<reference evidence="1" key="1">
    <citation type="submission" date="2013-12" db="EMBL/GenBank/DDBJ databases">
        <title>A Varibaculum cambriense genome reconstructed from a premature infant gut community with otherwise low bacterial novelty that shifts toward anaerobic metabolism during the third week of life.</title>
        <authorList>
            <person name="Brown C.T."/>
            <person name="Sharon I."/>
            <person name="Thomas B.C."/>
            <person name="Castelle C.J."/>
            <person name="Morowitz M.J."/>
            <person name="Banfield J.F."/>
        </authorList>
    </citation>
    <scope>NUCLEOTIDE SEQUENCE</scope>
</reference>
<accession>W1XRE4</accession>
<protein>
    <submittedName>
        <fullName evidence="1">Uncharacterized protein</fullName>
    </submittedName>
</protein>
<evidence type="ECO:0000313" key="1">
    <source>
        <dbReference type="EMBL" id="ETJ32933.1"/>
    </source>
</evidence>
<gene>
    <name evidence="1" type="ORF">Q604_UNBC12627G0001</name>
</gene>
<proteinExistence type="predicted"/>